<dbReference type="InterPro" id="IPR003439">
    <property type="entry name" value="ABC_transporter-like_ATP-bd"/>
</dbReference>
<evidence type="ECO:0000313" key="5">
    <source>
        <dbReference type="EMBL" id="PKG29446.1"/>
    </source>
</evidence>
<dbReference type="PANTHER" id="PTHR43423:SF1">
    <property type="entry name" value="ABC TRANSPORTER I FAMILY MEMBER 17"/>
    <property type="match status" value="1"/>
</dbReference>
<dbReference type="Pfam" id="PF00005">
    <property type="entry name" value="ABC_tran"/>
    <property type="match status" value="1"/>
</dbReference>
<feature type="domain" description="ABC transporter" evidence="4">
    <location>
        <begin position="19"/>
        <end position="249"/>
    </location>
</feature>
<dbReference type="InterPro" id="IPR005670">
    <property type="entry name" value="PstB-like"/>
</dbReference>
<dbReference type="Gene3D" id="3.40.50.300">
    <property type="entry name" value="P-loop containing nucleotide triphosphate hydrolases"/>
    <property type="match status" value="1"/>
</dbReference>
<dbReference type="InterPro" id="IPR027417">
    <property type="entry name" value="P-loop_NTPase"/>
</dbReference>
<evidence type="ECO:0000259" key="4">
    <source>
        <dbReference type="PROSITE" id="PS50893"/>
    </source>
</evidence>
<keyword evidence="3 5" id="KW-0067">ATP-binding</keyword>
<dbReference type="AlphaFoldDB" id="A0A2N0ZIX7"/>
<dbReference type="PANTHER" id="PTHR43423">
    <property type="entry name" value="ABC TRANSPORTER I FAMILY MEMBER 17"/>
    <property type="match status" value="1"/>
</dbReference>
<keyword evidence="1" id="KW-0813">Transport</keyword>
<dbReference type="GO" id="GO:0016020">
    <property type="term" value="C:membrane"/>
    <property type="evidence" value="ECO:0007669"/>
    <property type="project" value="InterPro"/>
</dbReference>
<comment type="caution">
    <text evidence="5">The sequence shown here is derived from an EMBL/GenBank/DDBJ whole genome shotgun (WGS) entry which is preliminary data.</text>
</comment>
<dbReference type="GO" id="GO:0005315">
    <property type="term" value="F:phosphate transmembrane transporter activity"/>
    <property type="evidence" value="ECO:0007669"/>
    <property type="project" value="InterPro"/>
</dbReference>
<organism evidence="5 6">
    <name type="scientific">Cytobacillus horneckiae</name>
    <dbReference type="NCBI Taxonomy" id="549687"/>
    <lineage>
        <taxon>Bacteria</taxon>
        <taxon>Bacillati</taxon>
        <taxon>Bacillota</taxon>
        <taxon>Bacilli</taxon>
        <taxon>Bacillales</taxon>
        <taxon>Bacillaceae</taxon>
        <taxon>Cytobacillus</taxon>
    </lineage>
</organism>
<proteinExistence type="predicted"/>
<gene>
    <name evidence="5" type="ORF">CWS20_09180</name>
</gene>
<dbReference type="PROSITE" id="PS50893">
    <property type="entry name" value="ABC_TRANSPORTER_2"/>
    <property type="match status" value="1"/>
</dbReference>
<dbReference type="Proteomes" id="UP000233343">
    <property type="component" value="Unassembled WGS sequence"/>
</dbReference>
<dbReference type="InterPro" id="IPR017871">
    <property type="entry name" value="ABC_transporter-like_CS"/>
</dbReference>
<dbReference type="SUPFAM" id="SSF52540">
    <property type="entry name" value="P-loop containing nucleoside triphosphate hydrolases"/>
    <property type="match status" value="1"/>
</dbReference>
<accession>A0A2N0ZIX7</accession>
<dbReference type="GO" id="GO:0035435">
    <property type="term" value="P:phosphate ion transmembrane transport"/>
    <property type="evidence" value="ECO:0007669"/>
    <property type="project" value="InterPro"/>
</dbReference>
<dbReference type="InterPro" id="IPR003593">
    <property type="entry name" value="AAA+_ATPase"/>
</dbReference>
<evidence type="ECO:0000313" key="6">
    <source>
        <dbReference type="Proteomes" id="UP000233343"/>
    </source>
</evidence>
<evidence type="ECO:0000256" key="2">
    <source>
        <dbReference type="ARBA" id="ARBA00022741"/>
    </source>
</evidence>
<keyword evidence="2" id="KW-0547">Nucleotide-binding</keyword>
<dbReference type="SMART" id="SM00382">
    <property type="entry name" value="AAA"/>
    <property type="match status" value="1"/>
</dbReference>
<dbReference type="GO" id="GO:0016887">
    <property type="term" value="F:ATP hydrolysis activity"/>
    <property type="evidence" value="ECO:0007669"/>
    <property type="project" value="InterPro"/>
</dbReference>
<dbReference type="GO" id="GO:0005524">
    <property type="term" value="F:ATP binding"/>
    <property type="evidence" value="ECO:0007669"/>
    <property type="project" value="UniProtKB-KW"/>
</dbReference>
<dbReference type="EMBL" id="PISD01000016">
    <property type="protein sequence ID" value="PKG29446.1"/>
    <property type="molecule type" value="Genomic_DNA"/>
</dbReference>
<name>A0A2N0ZIX7_9BACI</name>
<dbReference type="PROSITE" id="PS00211">
    <property type="entry name" value="ABC_TRANSPORTER_1"/>
    <property type="match status" value="1"/>
</dbReference>
<reference evidence="5 6" key="1">
    <citation type="journal article" date="2010" name="Int. J. Syst. Evol. Microbiol.">
        <title>Bacillus horneckiae sp. nov., isolated from a spacecraft-assembly clean room.</title>
        <authorList>
            <person name="Vaishampayan P."/>
            <person name="Probst A."/>
            <person name="Krishnamurthi S."/>
            <person name="Ghosh S."/>
            <person name="Osman S."/>
            <person name="McDowall A."/>
            <person name="Ruckmani A."/>
            <person name="Mayilraj S."/>
            <person name="Venkateswaran K."/>
        </authorList>
    </citation>
    <scope>NUCLEOTIDE SEQUENCE [LARGE SCALE GENOMIC DNA]</scope>
    <source>
        <strain evidence="6">1PO1SC</strain>
    </source>
</reference>
<keyword evidence="6" id="KW-1185">Reference proteome</keyword>
<evidence type="ECO:0000256" key="1">
    <source>
        <dbReference type="ARBA" id="ARBA00022448"/>
    </source>
</evidence>
<sequence>MFTYAEEVNCLSEKDSIAIKLNNINYGTKNVEILKGITGNIYKGKITTLVGPSGSGKSTLFSLLNGMRSPQTGTIIINGKNINEFDPLQLRREVGIVLQKAVMINGDVFKNLSLPLSLQGKTLAKDKAIEYLKLIGLNESFLHRQAADLSGGQQQRISIARSLINEPPILLLDEITSSLDQASQHEIEQLISNVNKEFATTIIWITHNLQQAVTIGHDTWVMVDGKLVESGSSNLLENPKSDEVKQFLKGGDK</sequence>
<protein>
    <submittedName>
        <fullName evidence="5">Phosphate ABC transporter ATP-binding protein</fullName>
    </submittedName>
</protein>
<evidence type="ECO:0000256" key="3">
    <source>
        <dbReference type="ARBA" id="ARBA00022840"/>
    </source>
</evidence>
<dbReference type="CDD" id="cd03260">
    <property type="entry name" value="ABC_PstB_phosphate_transporter"/>
    <property type="match status" value="1"/>
</dbReference>